<name>A0A6J5DBF0_9BURK</name>
<protein>
    <submittedName>
        <fullName evidence="1">Uncharacterized protein</fullName>
    </submittedName>
</protein>
<dbReference type="AlphaFoldDB" id="A0A6J5DBF0"/>
<sequence>MSILVSSHLTGRGADVPDEMIRSVIRSFDVTRRTRKHGHGAAICASASRRFFHRHVLTEHGVVRMELGDVISTIAAFVTHAGIVLAIHGVFDERTDVFRLGEPSISIASIASIAPGTIGYVPPMPIPTLWPSGEQRLNR</sequence>
<dbReference type="InterPro" id="IPR021347">
    <property type="entry name" value="DUF2964"/>
</dbReference>
<organism evidence="1 2">
    <name type="scientific">Paraburkholderia solisilvae</name>
    <dbReference type="NCBI Taxonomy" id="624376"/>
    <lineage>
        <taxon>Bacteria</taxon>
        <taxon>Pseudomonadati</taxon>
        <taxon>Pseudomonadota</taxon>
        <taxon>Betaproteobacteria</taxon>
        <taxon>Burkholderiales</taxon>
        <taxon>Burkholderiaceae</taxon>
        <taxon>Paraburkholderia</taxon>
    </lineage>
</organism>
<proteinExistence type="predicted"/>
<dbReference type="RefSeq" id="WP_175109774.1">
    <property type="nucleotide sequence ID" value="NZ_CADIKF010000005.1"/>
</dbReference>
<evidence type="ECO:0000313" key="2">
    <source>
        <dbReference type="Proteomes" id="UP000494329"/>
    </source>
</evidence>
<keyword evidence="2" id="KW-1185">Reference proteome</keyword>
<dbReference type="Pfam" id="PF11177">
    <property type="entry name" value="DUF2964"/>
    <property type="match status" value="1"/>
</dbReference>
<evidence type="ECO:0000313" key="1">
    <source>
        <dbReference type="EMBL" id="CAB3750482.1"/>
    </source>
</evidence>
<gene>
    <name evidence="1" type="ORF">LMG29739_01104</name>
</gene>
<dbReference type="Proteomes" id="UP000494329">
    <property type="component" value="Unassembled WGS sequence"/>
</dbReference>
<accession>A0A6J5DBF0</accession>
<dbReference type="EMBL" id="CADIKF010000005">
    <property type="protein sequence ID" value="CAB3750482.1"/>
    <property type="molecule type" value="Genomic_DNA"/>
</dbReference>
<reference evidence="1 2" key="1">
    <citation type="submission" date="2020-04" db="EMBL/GenBank/DDBJ databases">
        <authorList>
            <person name="De Canck E."/>
        </authorList>
    </citation>
    <scope>NUCLEOTIDE SEQUENCE [LARGE SCALE GENOMIC DNA]</scope>
    <source>
        <strain evidence="1 2">LMG 29739</strain>
    </source>
</reference>